<accession>A0ACC1LQM0</accession>
<organism evidence="1 2">
    <name type="scientific">Coemansia furcata</name>
    <dbReference type="NCBI Taxonomy" id="417177"/>
    <lineage>
        <taxon>Eukaryota</taxon>
        <taxon>Fungi</taxon>
        <taxon>Fungi incertae sedis</taxon>
        <taxon>Zoopagomycota</taxon>
        <taxon>Kickxellomycotina</taxon>
        <taxon>Kickxellomycetes</taxon>
        <taxon>Kickxellales</taxon>
        <taxon>Kickxellaceae</taxon>
        <taxon>Coemansia</taxon>
    </lineage>
</organism>
<keyword evidence="2" id="KW-1185">Reference proteome</keyword>
<gene>
    <name evidence="1" type="ORF">H4S07_001032</name>
</gene>
<feature type="non-terminal residue" evidence="1">
    <location>
        <position position="186"/>
    </location>
</feature>
<dbReference type="Proteomes" id="UP001140096">
    <property type="component" value="Unassembled WGS sequence"/>
</dbReference>
<comment type="caution">
    <text evidence="1">The sequence shown here is derived from an EMBL/GenBank/DDBJ whole genome shotgun (WGS) entry which is preliminary data.</text>
</comment>
<sequence>MCDATRTLTEAIYATSPFRYTQVLRTREQHADDTDAVITKAMTGLQAMERAANDSNIHKGDRAMRGSRYVALARKLRDQIEIYRKMEREQAIRNRDRLARLYKVACPSASDVEIYGAIEDAVAGQALAQKITGVCRPAEARRVLKDVADRQGDIVTIERRVGELSKLHVNVSEIVNRQQRKLDIIV</sequence>
<protein>
    <submittedName>
        <fullName evidence="1">Uncharacterized protein</fullName>
    </submittedName>
</protein>
<evidence type="ECO:0000313" key="1">
    <source>
        <dbReference type="EMBL" id="KAJ2812946.1"/>
    </source>
</evidence>
<proteinExistence type="predicted"/>
<dbReference type="EMBL" id="JANBUP010000129">
    <property type="protein sequence ID" value="KAJ2812946.1"/>
    <property type="molecule type" value="Genomic_DNA"/>
</dbReference>
<name>A0ACC1LQM0_9FUNG</name>
<reference evidence="1" key="1">
    <citation type="submission" date="2022-07" db="EMBL/GenBank/DDBJ databases">
        <title>Phylogenomic reconstructions and comparative analyses of Kickxellomycotina fungi.</title>
        <authorList>
            <person name="Reynolds N.K."/>
            <person name="Stajich J.E."/>
            <person name="Barry K."/>
            <person name="Grigoriev I.V."/>
            <person name="Crous P."/>
            <person name="Smith M.E."/>
        </authorList>
    </citation>
    <scope>NUCLEOTIDE SEQUENCE</scope>
    <source>
        <strain evidence="1">CBS 102833</strain>
    </source>
</reference>
<evidence type="ECO:0000313" key="2">
    <source>
        <dbReference type="Proteomes" id="UP001140096"/>
    </source>
</evidence>